<feature type="domain" description="Helix-turn-helix" evidence="1">
    <location>
        <begin position="6"/>
        <end position="47"/>
    </location>
</feature>
<dbReference type="OrthoDB" id="9805928at2"/>
<evidence type="ECO:0000313" key="3">
    <source>
        <dbReference type="Proteomes" id="UP000186104"/>
    </source>
</evidence>
<reference evidence="2 3" key="1">
    <citation type="submission" date="2016-06" db="EMBL/GenBank/DDBJ databases">
        <title>Complete genome sequence of a saline-alkali tolerant type strain Dietzia timorensis ID05-A0528T.</title>
        <authorList>
            <person name="Wu X."/>
        </authorList>
    </citation>
    <scope>NUCLEOTIDE SEQUENCE [LARGE SCALE GENOMIC DNA]</scope>
    <source>
        <strain evidence="2 3">ID05-A0528</strain>
    </source>
</reference>
<dbReference type="Proteomes" id="UP000186104">
    <property type="component" value="Chromosome"/>
</dbReference>
<accession>A0A173LHT7</accession>
<keyword evidence="3" id="KW-1185">Reference proteome</keyword>
<evidence type="ECO:0000313" key="2">
    <source>
        <dbReference type="EMBL" id="ANI91098.1"/>
    </source>
</evidence>
<name>A0A173LHT7_9ACTN</name>
<evidence type="ECO:0000259" key="1">
    <source>
        <dbReference type="Pfam" id="PF12728"/>
    </source>
</evidence>
<sequence>MAESTWLTVEEYAALKRRSKWTIYRHIKQGLIPGAEQVVEHGEIRIPVPASVA</sequence>
<dbReference type="KEGG" id="dtm:BJL86_0288"/>
<dbReference type="InterPro" id="IPR041657">
    <property type="entry name" value="HTH_17"/>
</dbReference>
<proteinExistence type="predicted"/>
<dbReference type="RefSeq" id="WP_156515371.1">
    <property type="nucleotide sequence ID" value="NZ_CP015961.1"/>
</dbReference>
<dbReference type="Pfam" id="PF12728">
    <property type="entry name" value="HTH_17"/>
    <property type="match status" value="1"/>
</dbReference>
<dbReference type="STRING" id="499555.BJL86_0288"/>
<dbReference type="AlphaFoldDB" id="A0A173LHT7"/>
<dbReference type="EMBL" id="CP015961">
    <property type="protein sequence ID" value="ANI91098.1"/>
    <property type="molecule type" value="Genomic_DNA"/>
</dbReference>
<gene>
    <name evidence="2" type="ORF">BJL86_0288</name>
</gene>
<protein>
    <recommendedName>
        <fullName evidence="1">Helix-turn-helix domain-containing protein</fullName>
    </recommendedName>
</protein>
<organism evidence="2 3">
    <name type="scientific">Dietzia timorensis</name>
    <dbReference type="NCBI Taxonomy" id="499555"/>
    <lineage>
        <taxon>Bacteria</taxon>
        <taxon>Bacillati</taxon>
        <taxon>Actinomycetota</taxon>
        <taxon>Actinomycetes</taxon>
        <taxon>Mycobacteriales</taxon>
        <taxon>Dietziaceae</taxon>
        <taxon>Dietzia</taxon>
    </lineage>
</organism>